<reference evidence="2 3" key="1">
    <citation type="journal article" date="2011" name="Stand. Genomic Sci.">
        <title>Complete genome sequence of the gliding, heparinolytic Pedobacter saltans type strain (113).</title>
        <authorList>
            <person name="Liolios K."/>
            <person name="Sikorski J."/>
            <person name="Lu M."/>
            <person name="Nolan M."/>
            <person name="Lapidus A."/>
            <person name="Lucas S."/>
            <person name="Hammon N."/>
            <person name="Deshpande S."/>
            <person name="Cheng J.F."/>
            <person name="Tapia R."/>
            <person name="Han C."/>
            <person name="Goodwin L."/>
            <person name="Pitluck S."/>
            <person name="Huntemann M."/>
            <person name="Ivanova N."/>
            <person name="Pagani I."/>
            <person name="Mavromatis K."/>
            <person name="Ovchinikova G."/>
            <person name="Pati A."/>
            <person name="Chen A."/>
            <person name="Palaniappan K."/>
            <person name="Land M."/>
            <person name="Hauser L."/>
            <person name="Brambilla E.M."/>
            <person name="Kotsyurbenko O."/>
            <person name="Rohde M."/>
            <person name="Tindall B.J."/>
            <person name="Abt B."/>
            <person name="Goker M."/>
            <person name="Detter J.C."/>
            <person name="Woyke T."/>
            <person name="Bristow J."/>
            <person name="Eisen J.A."/>
            <person name="Markowitz V."/>
            <person name="Hugenholtz P."/>
            <person name="Klenk H.P."/>
            <person name="Kyrpides N.C."/>
        </authorList>
    </citation>
    <scope>NUCLEOTIDE SEQUENCE [LARGE SCALE GENOMIC DNA]</scope>
    <source>
        <strain evidence="3">ATCC 51119 / DSM 12145 / JCM 21818 / LMG 10337 / NBRC 100064 / NCIMB 13643</strain>
    </source>
</reference>
<sequence length="217" mass="24726">MTKPTKRKLRLLSTANVLDKKFKTFDTLKGVWRDVLGTPTRGGIWIIYGNEKNGKTWFALSLFLTLAKIVKCLYVSAEEGISQHFQNTLQRIGLPSDLKKLLYYEYLEIELIEEVLKQRNAPKVVFLDNATVYADELKNGKLRELQRQYPNVLFIIIAHEDSGEPYTATAKLAKRLADVIIRVTGLTAFVFGRCPGGEIYVDEEKAQLYHGVKIEEA</sequence>
<dbReference type="STRING" id="762903.Pedsa_0975"/>
<dbReference type="KEGG" id="psn:Pedsa_0975"/>
<organism evidence="2 3">
    <name type="scientific">Pseudopedobacter saltans (strain ATCC 51119 / DSM 12145 / JCM 21818 / CCUG 39354 / LMG 10337 / NBRC 100064 / NCIMB 13643)</name>
    <name type="common">Pedobacter saltans</name>
    <dbReference type="NCBI Taxonomy" id="762903"/>
    <lineage>
        <taxon>Bacteria</taxon>
        <taxon>Pseudomonadati</taxon>
        <taxon>Bacteroidota</taxon>
        <taxon>Sphingobacteriia</taxon>
        <taxon>Sphingobacteriales</taxon>
        <taxon>Sphingobacteriaceae</taxon>
        <taxon>Pseudopedobacter</taxon>
    </lineage>
</organism>
<dbReference type="InterPro" id="IPR045475">
    <property type="entry name" value="iSTAND"/>
</dbReference>
<dbReference type="eggNOG" id="COG0467">
    <property type="taxonomic scope" value="Bacteria"/>
</dbReference>
<dbReference type="EMBL" id="CP002545">
    <property type="protein sequence ID" value="ADY51546.1"/>
    <property type="molecule type" value="Genomic_DNA"/>
</dbReference>
<dbReference type="OrthoDB" id="796468at2"/>
<dbReference type="SUPFAM" id="SSF52540">
    <property type="entry name" value="P-loop containing nucleoside triphosphate hydrolases"/>
    <property type="match status" value="1"/>
</dbReference>
<feature type="domain" description="AAA+ ATPase" evidence="1">
    <location>
        <begin position="41"/>
        <end position="187"/>
    </location>
</feature>
<evidence type="ECO:0000313" key="2">
    <source>
        <dbReference type="EMBL" id="ADY51546.1"/>
    </source>
</evidence>
<dbReference type="Gene3D" id="3.40.50.300">
    <property type="entry name" value="P-loop containing nucleotide triphosphate hydrolases"/>
    <property type="match status" value="1"/>
</dbReference>
<dbReference type="InterPro" id="IPR003593">
    <property type="entry name" value="AAA+_ATPase"/>
</dbReference>
<dbReference type="SMART" id="SM00382">
    <property type="entry name" value="AAA"/>
    <property type="match status" value="1"/>
</dbReference>
<dbReference type="Proteomes" id="UP000000310">
    <property type="component" value="Chromosome"/>
</dbReference>
<evidence type="ECO:0000313" key="3">
    <source>
        <dbReference type="Proteomes" id="UP000000310"/>
    </source>
</evidence>
<dbReference type="RefSeq" id="WP_013632046.1">
    <property type="nucleotide sequence ID" value="NC_015177.1"/>
</dbReference>
<reference evidence="3" key="2">
    <citation type="submission" date="2011-02" db="EMBL/GenBank/DDBJ databases">
        <title>The complete genome of Pedobacter saltans DSM 12145.</title>
        <authorList>
            <consortium name="US DOE Joint Genome Institute (JGI-PGF)"/>
            <person name="Lucas S."/>
            <person name="Copeland A."/>
            <person name="Lapidus A."/>
            <person name="Bruce D."/>
            <person name="Goodwin L."/>
            <person name="Pitluck S."/>
            <person name="Kyrpides N."/>
            <person name="Mavromatis K."/>
            <person name="Pagani I."/>
            <person name="Ivanova N."/>
            <person name="Ovchinnikova G."/>
            <person name="Lu M."/>
            <person name="Detter J.C."/>
            <person name="Han C."/>
            <person name="Land M."/>
            <person name="Hauser L."/>
            <person name="Markowitz V."/>
            <person name="Cheng J.-F."/>
            <person name="Hugenholtz P."/>
            <person name="Woyke T."/>
            <person name="Wu D."/>
            <person name="Tindall B."/>
            <person name="Pomrenke H.G."/>
            <person name="Brambilla E."/>
            <person name="Klenk H.-P."/>
            <person name="Eisen J.A."/>
        </authorList>
    </citation>
    <scope>NUCLEOTIDE SEQUENCE [LARGE SCALE GENOMIC DNA]</scope>
    <source>
        <strain evidence="3">ATCC 51119 / DSM 12145 / JCM 21818 / LMG 10337 / NBRC 100064 / NCIMB 13643</strain>
    </source>
</reference>
<gene>
    <name evidence="2" type="ordered locus">Pedsa_0975</name>
</gene>
<dbReference type="InterPro" id="IPR027417">
    <property type="entry name" value="P-loop_NTPase"/>
</dbReference>
<dbReference type="Pfam" id="PF19995">
    <property type="entry name" value="iSTAND"/>
    <property type="match status" value="1"/>
</dbReference>
<protein>
    <submittedName>
        <fullName evidence="2">AAA ATPase</fullName>
    </submittedName>
</protein>
<dbReference type="HOGENOM" id="CLU_092738_0_0_10"/>
<name>F0SAV1_PSESL</name>
<proteinExistence type="predicted"/>
<evidence type="ECO:0000259" key="1">
    <source>
        <dbReference type="SMART" id="SM00382"/>
    </source>
</evidence>
<keyword evidence="3" id="KW-1185">Reference proteome</keyword>
<dbReference type="AlphaFoldDB" id="F0SAV1"/>
<accession>F0SAV1</accession>